<evidence type="ECO:0000256" key="5">
    <source>
        <dbReference type="ARBA" id="ARBA00022679"/>
    </source>
</evidence>
<dbReference type="SUPFAM" id="SSF47648">
    <property type="entry name" value="Nucleoside phosphorylase/phosphoribosyltransferase N-terminal domain"/>
    <property type="match status" value="1"/>
</dbReference>
<dbReference type="Gene3D" id="1.20.970.10">
    <property type="entry name" value="Transferase, Pyrimidine Nucleoside Phosphorylase, Chain C"/>
    <property type="match status" value="1"/>
</dbReference>
<keyword evidence="5" id="KW-0808">Transferase</keyword>
<comment type="pathway">
    <text evidence="1">Amino-acid biosynthesis; L-tryptophan biosynthesis; L-tryptophan from chorismate: step 2/5.</text>
</comment>
<evidence type="ECO:0000259" key="8">
    <source>
        <dbReference type="Pfam" id="PF00591"/>
    </source>
</evidence>
<dbReference type="PANTHER" id="PTHR43285">
    <property type="entry name" value="ANTHRANILATE PHOSPHORIBOSYLTRANSFERASE"/>
    <property type="match status" value="1"/>
</dbReference>
<dbReference type="InterPro" id="IPR017459">
    <property type="entry name" value="Glycosyl_Trfase_fam3_N_dom"/>
</dbReference>
<dbReference type="FunFam" id="3.40.1030.10:FF:000002">
    <property type="entry name" value="Anthranilate phosphoribosyltransferase"/>
    <property type="match status" value="1"/>
</dbReference>
<dbReference type="InterPro" id="IPR005940">
    <property type="entry name" value="Anthranilate_Pribosyl_Tfrase"/>
</dbReference>
<feature type="domain" description="Glycosyl transferase family 3 N-terminal" evidence="9">
    <location>
        <begin position="1"/>
        <end position="36"/>
    </location>
</feature>
<sequence length="314" mass="32338">MAGEASPAQIGGILMALRVRGESPEEIAGAAEAMRQVSTKVTVDVANLVDTCGTGGSGSSKLFNISTAAAFVVAGAGGHVAKHGNRRMTSQSGSADLLEAAGVNIALTPEQIARCIKEIGVGFLFAQAHHSAMRYAGPIRQELRVRTIFNLLGPLTNPAGAERQLIGVFAPEWQQPMAEVAKLLGSTHAMVVHANGLDELSIAGTSNIVELKDGEIQQYTIEPEDFGIATQTVADLQADSPASSLELVRHSLSGDDATGAADIVALNAGAAIYVAGIADTLANGVAMAEDSIASGLAAEKLAELTRVSRLMETV</sequence>
<dbReference type="EC" id="2.4.2.18" evidence="2"/>
<dbReference type="GO" id="GO:0004048">
    <property type="term" value="F:anthranilate phosphoribosyltransferase activity"/>
    <property type="evidence" value="ECO:0007669"/>
    <property type="project" value="UniProtKB-EC"/>
</dbReference>
<dbReference type="SUPFAM" id="SSF52418">
    <property type="entry name" value="Nucleoside phosphorylase/phosphoribosyltransferase catalytic domain"/>
    <property type="match status" value="1"/>
</dbReference>
<name>A0A381QCP1_9ZZZZ</name>
<evidence type="ECO:0000256" key="2">
    <source>
        <dbReference type="ARBA" id="ARBA00011948"/>
    </source>
</evidence>
<dbReference type="InterPro" id="IPR035902">
    <property type="entry name" value="Nuc_phospho_transferase"/>
</dbReference>
<keyword evidence="4" id="KW-0328">Glycosyltransferase</keyword>
<evidence type="ECO:0000256" key="6">
    <source>
        <dbReference type="ARBA" id="ARBA00022822"/>
    </source>
</evidence>
<keyword evidence="6" id="KW-0822">Tryptophan biosynthesis</keyword>
<dbReference type="AlphaFoldDB" id="A0A381QCP1"/>
<accession>A0A381QCP1</accession>
<gene>
    <name evidence="10" type="ORF">METZ01_LOCUS29013</name>
</gene>
<dbReference type="PANTHER" id="PTHR43285:SF2">
    <property type="entry name" value="ANTHRANILATE PHOSPHORIBOSYLTRANSFERASE"/>
    <property type="match status" value="1"/>
</dbReference>
<feature type="domain" description="Glycosyl transferase family 3" evidence="8">
    <location>
        <begin position="47"/>
        <end position="297"/>
    </location>
</feature>
<evidence type="ECO:0000256" key="4">
    <source>
        <dbReference type="ARBA" id="ARBA00022676"/>
    </source>
</evidence>
<dbReference type="InterPro" id="IPR000312">
    <property type="entry name" value="Glycosyl_Trfase_fam3"/>
</dbReference>
<dbReference type="GO" id="GO:0000162">
    <property type="term" value="P:L-tryptophan biosynthetic process"/>
    <property type="evidence" value="ECO:0007669"/>
    <property type="project" value="UniProtKB-KW"/>
</dbReference>
<dbReference type="Gene3D" id="3.40.1030.10">
    <property type="entry name" value="Nucleoside phosphorylase/phosphoribosyltransferase catalytic domain"/>
    <property type="match status" value="1"/>
</dbReference>
<evidence type="ECO:0000259" key="9">
    <source>
        <dbReference type="Pfam" id="PF02885"/>
    </source>
</evidence>
<evidence type="ECO:0000256" key="1">
    <source>
        <dbReference type="ARBA" id="ARBA00004907"/>
    </source>
</evidence>
<dbReference type="HAMAP" id="MF_00211">
    <property type="entry name" value="TrpD"/>
    <property type="match status" value="1"/>
</dbReference>
<proteinExistence type="inferred from homology"/>
<organism evidence="10">
    <name type="scientific">marine metagenome</name>
    <dbReference type="NCBI Taxonomy" id="408172"/>
    <lineage>
        <taxon>unclassified sequences</taxon>
        <taxon>metagenomes</taxon>
        <taxon>ecological metagenomes</taxon>
    </lineage>
</organism>
<evidence type="ECO:0000256" key="3">
    <source>
        <dbReference type="ARBA" id="ARBA00022605"/>
    </source>
</evidence>
<dbReference type="GO" id="GO:0005829">
    <property type="term" value="C:cytosol"/>
    <property type="evidence" value="ECO:0007669"/>
    <property type="project" value="TreeGrafter"/>
</dbReference>
<dbReference type="NCBIfam" id="TIGR01245">
    <property type="entry name" value="trpD"/>
    <property type="match status" value="1"/>
</dbReference>
<dbReference type="InterPro" id="IPR036320">
    <property type="entry name" value="Glycosyl_Trfase_fam3_N_dom_sf"/>
</dbReference>
<dbReference type="EMBL" id="UINC01001267">
    <property type="protein sequence ID" value="SUZ76159.1"/>
    <property type="molecule type" value="Genomic_DNA"/>
</dbReference>
<keyword evidence="3" id="KW-0028">Amino-acid biosynthesis</keyword>
<dbReference type="Pfam" id="PF02885">
    <property type="entry name" value="Glycos_trans_3N"/>
    <property type="match status" value="1"/>
</dbReference>
<evidence type="ECO:0000313" key="10">
    <source>
        <dbReference type="EMBL" id="SUZ76159.1"/>
    </source>
</evidence>
<reference evidence="10" key="1">
    <citation type="submission" date="2018-05" db="EMBL/GenBank/DDBJ databases">
        <authorList>
            <person name="Lanie J.A."/>
            <person name="Ng W.-L."/>
            <person name="Kazmierczak K.M."/>
            <person name="Andrzejewski T.M."/>
            <person name="Davidsen T.M."/>
            <person name="Wayne K.J."/>
            <person name="Tettelin H."/>
            <person name="Glass J.I."/>
            <person name="Rusch D."/>
            <person name="Podicherti R."/>
            <person name="Tsui H.-C.T."/>
            <person name="Winkler M.E."/>
        </authorList>
    </citation>
    <scope>NUCLEOTIDE SEQUENCE</scope>
</reference>
<keyword evidence="7" id="KW-0057">Aromatic amino acid biosynthesis</keyword>
<dbReference type="Pfam" id="PF00591">
    <property type="entry name" value="Glycos_transf_3"/>
    <property type="match status" value="1"/>
</dbReference>
<evidence type="ECO:0000256" key="7">
    <source>
        <dbReference type="ARBA" id="ARBA00023141"/>
    </source>
</evidence>
<protein>
    <recommendedName>
        <fullName evidence="2">anthranilate phosphoribosyltransferase</fullName>
        <ecNumber evidence="2">2.4.2.18</ecNumber>
    </recommendedName>
</protein>